<feature type="compositionally biased region" description="Low complexity" evidence="1">
    <location>
        <begin position="56"/>
        <end position="67"/>
    </location>
</feature>
<evidence type="ECO:0000313" key="4">
    <source>
        <dbReference type="Proteomes" id="UP000007797"/>
    </source>
</evidence>
<keyword evidence="4" id="KW-1185">Reference proteome</keyword>
<dbReference type="RefSeq" id="XP_004357549.1">
    <property type="nucleotide sequence ID" value="XM_004357492.1"/>
</dbReference>
<proteinExistence type="predicted"/>
<gene>
    <name evidence="3" type="ORF">DFA_02065</name>
</gene>
<dbReference type="GeneID" id="14871298"/>
<sequence>MEPVTSLDGNNNNSNNNMSVVTKDSKEVLDLIGGMFPGYPAGHNIEDIMNQLENGTLPTVPDTSVTPPVKPPTTTTPPVKPPTTTTPPVTLPLRDSRFFVGYTKKSNEVFNDELLPVPPLPTPAGGKAAAITVKTVVKREAVPDLLPAWNPDFVVPPFDVNRKDPTITDDEGLKIINSFSVFEGSKNVVAENANNYFLENMLLYSDPNNELLQLFGLSKPKLSQNRLDICDEPKVTLWYSYYSFYYLPLIVANGNYSVSKKINAKFCKDKLHYLETDVSFDNTYAHQRMLLFKYAFCEKNQWMQKFQKSAGRWLPFKVSKLQGRSAEQFQAFIVNVKATLDILDPTGETSKHTINSIIGASIFANLDQKNSIKDTPVNREIIKDTIQRLIDRVNDGKVEEGEDLDSITIGKDLIATLGGSVGGVRELQKAILATQFESIGGPDISNGYDVYLKAVGARVMNKMQIQASNVNKFAKFLGHMFKVCQVSVIIYSITNWDKLDAYNKTFFSLDILNIALDLASSSTEVVPNAFRKIGAVIGVQLNKLPAADKVLTIMENVFTTDLATFVTTRFSPALMAISAIKSVYDCVQDAKAGNIGALVMDGVSAGIGLGVALAIFGGCACAGPLALLAGGVLLALAEEEDFAFIKDYSTYNNLRIGK</sequence>
<dbReference type="OrthoDB" id="23586at2759"/>
<feature type="region of interest" description="Disordered" evidence="1">
    <location>
        <begin position="55"/>
        <end position="89"/>
    </location>
</feature>
<dbReference type="KEGG" id="dfa:DFA_02065"/>
<evidence type="ECO:0000256" key="1">
    <source>
        <dbReference type="SAM" id="MobiDB-lite"/>
    </source>
</evidence>
<protein>
    <submittedName>
        <fullName evidence="3">Uncharacterized protein</fullName>
    </submittedName>
</protein>
<dbReference type="AlphaFoldDB" id="F4PYL2"/>
<evidence type="ECO:0000313" key="3">
    <source>
        <dbReference type="EMBL" id="EGG19278.1"/>
    </source>
</evidence>
<accession>F4PYL2</accession>
<keyword evidence="2" id="KW-0812">Transmembrane</keyword>
<keyword evidence="2" id="KW-1133">Transmembrane helix</keyword>
<reference evidence="4" key="1">
    <citation type="journal article" date="2011" name="Genome Res.">
        <title>Phylogeny-wide analysis of social amoeba genomes highlights ancient origins for complex intercellular communication.</title>
        <authorList>
            <person name="Heidel A.J."/>
            <person name="Lawal H.M."/>
            <person name="Felder M."/>
            <person name="Schilde C."/>
            <person name="Helps N.R."/>
            <person name="Tunggal B."/>
            <person name="Rivero F."/>
            <person name="John U."/>
            <person name="Schleicher M."/>
            <person name="Eichinger L."/>
            <person name="Platzer M."/>
            <person name="Noegel A.A."/>
            <person name="Schaap P."/>
            <person name="Gloeckner G."/>
        </authorList>
    </citation>
    <scope>NUCLEOTIDE SEQUENCE [LARGE SCALE GENOMIC DNA]</scope>
    <source>
        <strain evidence="4">SH3</strain>
    </source>
</reference>
<evidence type="ECO:0000256" key="2">
    <source>
        <dbReference type="SAM" id="Phobius"/>
    </source>
</evidence>
<keyword evidence="2" id="KW-0472">Membrane</keyword>
<dbReference type="EMBL" id="GL883015">
    <property type="protein sequence ID" value="EGG19278.1"/>
    <property type="molecule type" value="Genomic_DNA"/>
</dbReference>
<dbReference type="Proteomes" id="UP000007797">
    <property type="component" value="Unassembled WGS sequence"/>
</dbReference>
<name>F4PYL2_CACFS</name>
<organism evidence="3 4">
    <name type="scientific">Cavenderia fasciculata</name>
    <name type="common">Slime mold</name>
    <name type="synonym">Dictyostelium fasciculatum</name>
    <dbReference type="NCBI Taxonomy" id="261658"/>
    <lineage>
        <taxon>Eukaryota</taxon>
        <taxon>Amoebozoa</taxon>
        <taxon>Evosea</taxon>
        <taxon>Eumycetozoa</taxon>
        <taxon>Dictyostelia</taxon>
        <taxon>Acytosteliales</taxon>
        <taxon>Cavenderiaceae</taxon>
        <taxon>Cavenderia</taxon>
    </lineage>
</organism>
<feature type="transmembrane region" description="Helical" evidence="2">
    <location>
        <begin position="607"/>
        <end position="636"/>
    </location>
</feature>
<feature type="compositionally biased region" description="Pro residues" evidence="1">
    <location>
        <begin position="68"/>
        <end position="85"/>
    </location>
</feature>